<dbReference type="GO" id="GO:0003676">
    <property type="term" value="F:nucleic acid binding"/>
    <property type="evidence" value="ECO:0007669"/>
    <property type="project" value="InterPro"/>
</dbReference>
<feature type="domain" description="CCHC-type" evidence="2">
    <location>
        <begin position="192"/>
        <end position="206"/>
    </location>
</feature>
<dbReference type="GO" id="GO:0008270">
    <property type="term" value="F:zinc ion binding"/>
    <property type="evidence" value="ECO:0007669"/>
    <property type="project" value="UniProtKB-KW"/>
</dbReference>
<dbReference type="InterPro" id="IPR040256">
    <property type="entry name" value="At4g02000-like"/>
</dbReference>
<dbReference type="AlphaFoldDB" id="A0A8T3C879"/>
<organism evidence="3 4">
    <name type="scientific">Dendrobium nobile</name>
    <name type="common">Orchid</name>
    <dbReference type="NCBI Taxonomy" id="94219"/>
    <lineage>
        <taxon>Eukaryota</taxon>
        <taxon>Viridiplantae</taxon>
        <taxon>Streptophyta</taxon>
        <taxon>Embryophyta</taxon>
        <taxon>Tracheophyta</taxon>
        <taxon>Spermatophyta</taxon>
        <taxon>Magnoliopsida</taxon>
        <taxon>Liliopsida</taxon>
        <taxon>Asparagales</taxon>
        <taxon>Orchidaceae</taxon>
        <taxon>Epidendroideae</taxon>
        <taxon>Malaxideae</taxon>
        <taxon>Dendrobiinae</taxon>
        <taxon>Dendrobium</taxon>
    </lineage>
</organism>
<dbReference type="PANTHER" id="PTHR31286">
    <property type="entry name" value="GLYCINE-RICH CELL WALL STRUCTURAL PROTEIN 1.8-LIKE"/>
    <property type="match status" value="1"/>
</dbReference>
<evidence type="ECO:0000313" key="4">
    <source>
        <dbReference type="Proteomes" id="UP000829196"/>
    </source>
</evidence>
<dbReference type="InterPro" id="IPR025558">
    <property type="entry name" value="DUF4283"/>
</dbReference>
<dbReference type="OrthoDB" id="686405at2759"/>
<dbReference type="InterPro" id="IPR001878">
    <property type="entry name" value="Znf_CCHC"/>
</dbReference>
<keyword evidence="4" id="KW-1185">Reference proteome</keyword>
<gene>
    <name evidence="3" type="ORF">KFK09_001734</name>
</gene>
<reference evidence="3" key="1">
    <citation type="journal article" date="2022" name="Front. Genet.">
        <title>Chromosome-Scale Assembly of the Dendrobium nobile Genome Provides Insights Into the Molecular Mechanism of the Biosynthesis of the Medicinal Active Ingredient of Dendrobium.</title>
        <authorList>
            <person name="Xu Q."/>
            <person name="Niu S.-C."/>
            <person name="Li K.-L."/>
            <person name="Zheng P.-J."/>
            <person name="Zhang X.-J."/>
            <person name="Jia Y."/>
            <person name="Liu Y."/>
            <person name="Niu Y.-X."/>
            <person name="Yu L.-H."/>
            <person name="Chen D.-F."/>
            <person name="Zhang G.-Q."/>
        </authorList>
    </citation>
    <scope>NUCLEOTIDE SEQUENCE</scope>
    <source>
        <tissue evidence="3">Leaf</tissue>
    </source>
</reference>
<keyword evidence="1" id="KW-0479">Metal-binding</keyword>
<comment type="caution">
    <text evidence="3">The sequence shown here is derived from an EMBL/GenBank/DDBJ whole genome shotgun (WGS) entry which is preliminary data.</text>
</comment>
<evidence type="ECO:0000256" key="1">
    <source>
        <dbReference type="PROSITE-ProRule" id="PRU00047"/>
    </source>
</evidence>
<dbReference type="Pfam" id="PF14111">
    <property type="entry name" value="DUF4283"/>
    <property type="match status" value="1"/>
</dbReference>
<dbReference type="PANTHER" id="PTHR31286:SF180">
    <property type="entry name" value="OS10G0362600 PROTEIN"/>
    <property type="match status" value="1"/>
</dbReference>
<dbReference type="Proteomes" id="UP000829196">
    <property type="component" value="Unassembled WGS sequence"/>
</dbReference>
<evidence type="ECO:0000259" key="2">
    <source>
        <dbReference type="PROSITE" id="PS50158"/>
    </source>
</evidence>
<protein>
    <recommendedName>
        <fullName evidence="2">CCHC-type domain-containing protein</fullName>
    </recommendedName>
</protein>
<name>A0A8T3C879_DENNO</name>
<keyword evidence="1" id="KW-0862">Zinc</keyword>
<sequence>MMEDGSAVKLFEPNVKANSEKLQCSIVVKEFRRCIPIQLIAAELRRQWLKFGKFHLTILGLDSVLFSFFSEEAMENVLSRGPWFVNGHIIGLDNWNFDFNPNSLKGLSSPIWIRMPNLSVYYWDEINVSRIASSIGEPIFINGDMFQWGRREFARICIHIQPNLQLPTGVWVEGINRKLYKMVENDKISNFCYKCDRIGHLKEACKIEEENARTAVNSG</sequence>
<evidence type="ECO:0000313" key="3">
    <source>
        <dbReference type="EMBL" id="KAI0529187.1"/>
    </source>
</evidence>
<dbReference type="EMBL" id="JAGYWB010000002">
    <property type="protein sequence ID" value="KAI0529187.1"/>
    <property type="molecule type" value="Genomic_DNA"/>
</dbReference>
<proteinExistence type="predicted"/>
<dbReference type="PROSITE" id="PS50158">
    <property type="entry name" value="ZF_CCHC"/>
    <property type="match status" value="1"/>
</dbReference>
<keyword evidence="1" id="KW-0863">Zinc-finger</keyword>
<accession>A0A8T3C879</accession>